<reference evidence="15 16" key="1">
    <citation type="submission" date="2024-04" db="EMBL/GenBank/DDBJ databases">
        <title>genome sequences of Mucor flavus KT1a and Helicostylum pulchrum KT1b strains isolated from the surface of a dry-aged beef.</title>
        <authorList>
            <person name="Toyotome T."/>
            <person name="Hosono M."/>
            <person name="Torimaru M."/>
            <person name="Fukuda K."/>
            <person name="Mikami N."/>
        </authorList>
    </citation>
    <scope>NUCLEOTIDE SEQUENCE [LARGE SCALE GENOMIC DNA]</scope>
    <source>
        <strain evidence="15 16">KT1a</strain>
    </source>
</reference>
<keyword evidence="6" id="KW-0238">DNA-binding</keyword>
<evidence type="ECO:0000256" key="11">
    <source>
        <dbReference type="PROSITE-ProRule" id="PRU00560"/>
    </source>
</evidence>
<evidence type="ECO:0000259" key="13">
    <source>
        <dbReference type="PROSITE" id="PS51198"/>
    </source>
</evidence>
<evidence type="ECO:0000256" key="1">
    <source>
        <dbReference type="ARBA" id="ARBA00009922"/>
    </source>
</evidence>
<sequence>MNNKNLLHDSLRSLNCIQRDAVLSTAKSLQIVAGPGSGKTKVVTFTKKAANELKERLKTVIGSQMTHLIQIGTFHSICCSILRLNAREIDMEPNFKILEERKRKEIIKELLVDENLPAKYADRQIKIDKARERGENHIKFQNIYSGATSPLKASVSIFYQAYEEDFGGLILRTTELLSHNKINSVQSVNYILVDEFQDTSSAQYELIKLIMAQSTNKSITAVGDPDQSIYGWRSAKNKVFQEMQDDFENTVTINLEQNYRSSAKLVESACHVIMQDTERMNKALYTNNPIGIPTSLIETADEKKQAEYVAYEISKVVDYSKGLIQYKDIAILMRANFITHQFERILRKHQIPFSLKGGDTFFNRMEVKDMLAYLRLAFNPYDINSFKRIINIPKRNIRQGTIDMILSLSMTHHKSILEAINLFLNSQKKSFFADRKEIVKFLQLCQNFQDNIENKTEISDMLKSIYEDTNYYAYLRQHYYRDHLGRLKNISELVNMATSKSDIFEDQDEYEEEECVKDLSYTTVVPIEDPSLKPVKKEEIEISLSQAPKETNQEVEKFLAYCDNCLNPKQQKVTLSTIHAAKGLEWPCVFVVTCVQGIIPATGGDDNEEKRILYVAMTRSKFLLYCISPRSVNEWGALKPVHMSPFLENMPTDLYSATSPVWNQELRKMLANTIKREVPTDNNFLRDSKIPKSTSSQPTPKTTSTYIPTSKFTLYKPYSSSSSPKTKITVVPTYTYTSSTRQTSSSFPTGLKRQFPCDEDINMDDWFKAVVKEEYIDDSFNL</sequence>
<name>A0ABP9YWL0_9FUNG</name>
<comment type="similarity">
    <text evidence="1">Belongs to the helicase family. UvrD subfamily.</text>
</comment>
<dbReference type="SUPFAM" id="SSF52540">
    <property type="entry name" value="P-loop containing nucleoside triphosphate hydrolases"/>
    <property type="match status" value="1"/>
</dbReference>
<dbReference type="PANTHER" id="PTHR11070:SF2">
    <property type="entry name" value="ATP-DEPENDENT DNA HELICASE SRS2"/>
    <property type="match status" value="1"/>
</dbReference>
<dbReference type="Gene3D" id="3.40.50.300">
    <property type="entry name" value="P-loop containing nucleotide triphosphate hydrolases"/>
    <property type="match status" value="3"/>
</dbReference>
<keyword evidence="2 11" id="KW-0547">Nucleotide-binding</keyword>
<dbReference type="EC" id="5.6.2.4" evidence="9"/>
<keyword evidence="3 11" id="KW-0378">Hydrolase</keyword>
<keyword evidence="5 11" id="KW-0067">ATP-binding</keyword>
<evidence type="ECO:0000256" key="3">
    <source>
        <dbReference type="ARBA" id="ARBA00022801"/>
    </source>
</evidence>
<feature type="domain" description="UvrD-like helicase C-terminal" evidence="14">
    <location>
        <begin position="263"/>
        <end position="583"/>
    </location>
</feature>
<gene>
    <name evidence="15" type="ORF">MFLAVUS_004686</name>
</gene>
<dbReference type="Proteomes" id="UP001473302">
    <property type="component" value="Unassembled WGS sequence"/>
</dbReference>
<dbReference type="PANTHER" id="PTHR11070">
    <property type="entry name" value="UVRD / RECB / PCRA DNA HELICASE FAMILY MEMBER"/>
    <property type="match status" value="1"/>
</dbReference>
<dbReference type="InterPro" id="IPR027417">
    <property type="entry name" value="P-loop_NTPase"/>
</dbReference>
<proteinExistence type="inferred from homology"/>
<evidence type="ECO:0000256" key="12">
    <source>
        <dbReference type="SAM" id="MobiDB-lite"/>
    </source>
</evidence>
<evidence type="ECO:0000256" key="7">
    <source>
        <dbReference type="ARBA" id="ARBA00023235"/>
    </source>
</evidence>
<comment type="caution">
    <text evidence="15">The sequence shown here is derived from an EMBL/GenBank/DDBJ whole genome shotgun (WGS) entry which is preliminary data.</text>
</comment>
<feature type="binding site" evidence="11">
    <location>
        <begin position="33"/>
        <end position="40"/>
    </location>
    <ligand>
        <name>ATP</name>
        <dbReference type="ChEBI" id="CHEBI:30616"/>
    </ligand>
</feature>
<evidence type="ECO:0000256" key="8">
    <source>
        <dbReference type="ARBA" id="ARBA00034617"/>
    </source>
</evidence>
<dbReference type="Pfam" id="PF13361">
    <property type="entry name" value="UvrD_C"/>
    <property type="match status" value="1"/>
</dbReference>
<feature type="compositionally biased region" description="Low complexity" evidence="12">
    <location>
        <begin position="691"/>
        <end position="704"/>
    </location>
</feature>
<dbReference type="EMBL" id="BAABUK010000009">
    <property type="protein sequence ID" value="GAA5811253.1"/>
    <property type="molecule type" value="Genomic_DNA"/>
</dbReference>
<feature type="region of interest" description="Disordered" evidence="12">
    <location>
        <begin position="685"/>
        <end position="704"/>
    </location>
</feature>
<comment type="catalytic activity">
    <reaction evidence="10">
        <text>ATP + H2O = ADP + phosphate + H(+)</text>
        <dbReference type="Rhea" id="RHEA:13065"/>
        <dbReference type="ChEBI" id="CHEBI:15377"/>
        <dbReference type="ChEBI" id="CHEBI:15378"/>
        <dbReference type="ChEBI" id="CHEBI:30616"/>
        <dbReference type="ChEBI" id="CHEBI:43474"/>
        <dbReference type="ChEBI" id="CHEBI:456216"/>
        <dbReference type="EC" id="5.6.2.4"/>
    </reaction>
</comment>
<dbReference type="PROSITE" id="PS51198">
    <property type="entry name" value="UVRD_HELICASE_ATP_BIND"/>
    <property type="match status" value="1"/>
</dbReference>
<dbReference type="PROSITE" id="PS51217">
    <property type="entry name" value="UVRD_HELICASE_CTER"/>
    <property type="match status" value="1"/>
</dbReference>
<evidence type="ECO:0000313" key="16">
    <source>
        <dbReference type="Proteomes" id="UP001473302"/>
    </source>
</evidence>
<dbReference type="Gene3D" id="1.10.486.10">
    <property type="entry name" value="PCRA, domain 4"/>
    <property type="match status" value="1"/>
</dbReference>
<keyword evidence="4 11" id="KW-0347">Helicase</keyword>
<evidence type="ECO:0000256" key="5">
    <source>
        <dbReference type="ARBA" id="ARBA00022840"/>
    </source>
</evidence>
<organism evidence="15 16">
    <name type="scientific">Mucor flavus</name>
    <dbReference type="NCBI Taxonomy" id="439312"/>
    <lineage>
        <taxon>Eukaryota</taxon>
        <taxon>Fungi</taxon>
        <taxon>Fungi incertae sedis</taxon>
        <taxon>Mucoromycota</taxon>
        <taxon>Mucoromycotina</taxon>
        <taxon>Mucoromycetes</taxon>
        <taxon>Mucorales</taxon>
        <taxon>Mucorineae</taxon>
        <taxon>Mucoraceae</taxon>
        <taxon>Mucor</taxon>
    </lineage>
</organism>
<evidence type="ECO:0000256" key="10">
    <source>
        <dbReference type="ARBA" id="ARBA00048988"/>
    </source>
</evidence>
<evidence type="ECO:0000256" key="2">
    <source>
        <dbReference type="ARBA" id="ARBA00022741"/>
    </source>
</evidence>
<evidence type="ECO:0000256" key="4">
    <source>
        <dbReference type="ARBA" id="ARBA00022806"/>
    </source>
</evidence>
<dbReference type="Gene3D" id="1.10.10.160">
    <property type="match status" value="1"/>
</dbReference>
<evidence type="ECO:0000313" key="15">
    <source>
        <dbReference type="EMBL" id="GAA5811253.1"/>
    </source>
</evidence>
<evidence type="ECO:0000259" key="14">
    <source>
        <dbReference type="PROSITE" id="PS51217"/>
    </source>
</evidence>
<keyword evidence="16" id="KW-1185">Reference proteome</keyword>
<dbReference type="InterPro" id="IPR014016">
    <property type="entry name" value="UvrD-like_ATP-bd"/>
</dbReference>
<dbReference type="Pfam" id="PF00580">
    <property type="entry name" value="UvrD-helicase"/>
    <property type="match status" value="1"/>
</dbReference>
<comment type="catalytic activity">
    <reaction evidence="8">
        <text>Couples ATP hydrolysis with the unwinding of duplex DNA by translocating in the 3'-5' direction.</text>
        <dbReference type="EC" id="5.6.2.4"/>
    </reaction>
</comment>
<evidence type="ECO:0000256" key="9">
    <source>
        <dbReference type="ARBA" id="ARBA00034808"/>
    </source>
</evidence>
<dbReference type="CDD" id="cd17932">
    <property type="entry name" value="DEXQc_UvrD"/>
    <property type="match status" value="1"/>
</dbReference>
<dbReference type="InterPro" id="IPR013986">
    <property type="entry name" value="DExx_box_DNA_helicase_dom_sf"/>
</dbReference>
<dbReference type="InterPro" id="IPR014017">
    <property type="entry name" value="DNA_helicase_UvrD-like_C"/>
</dbReference>
<evidence type="ECO:0000256" key="6">
    <source>
        <dbReference type="ARBA" id="ARBA00023125"/>
    </source>
</evidence>
<accession>A0ABP9YWL0</accession>
<protein>
    <recommendedName>
        <fullName evidence="9">DNA 3'-5' helicase</fullName>
        <ecNumber evidence="9">5.6.2.4</ecNumber>
    </recommendedName>
</protein>
<keyword evidence="7" id="KW-0413">Isomerase</keyword>
<feature type="domain" description="UvrD-like helicase ATP-binding" evidence="13">
    <location>
        <begin position="12"/>
        <end position="262"/>
    </location>
</feature>
<dbReference type="InterPro" id="IPR000212">
    <property type="entry name" value="DNA_helicase_UvrD/REP"/>
</dbReference>